<dbReference type="KEGG" id="bdw:94334974"/>
<name>A0AAD9PMU0_9APIC</name>
<feature type="transmembrane region" description="Helical" evidence="1">
    <location>
        <begin position="188"/>
        <end position="208"/>
    </location>
</feature>
<keyword evidence="1" id="KW-0472">Membrane</keyword>
<keyword evidence="1" id="KW-1133">Transmembrane helix</keyword>
<dbReference type="AlphaFoldDB" id="A0AAD9PMU0"/>
<feature type="transmembrane region" description="Helical" evidence="1">
    <location>
        <begin position="58"/>
        <end position="79"/>
    </location>
</feature>
<feature type="transmembrane region" description="Helical" evidence="1">
    <location>
        <begin position="336"/>
        <end position="363"/>
    </location>
</feature>
<evidence type="ECO:0000313" key="3">
    <source>
        <dbReference type="Proteomes" id="UP001214638"/>
    </source>
</evidence>
<keyword evidence="1" id="KW-0812">Transmembrane</keyword>
<feature type="transmembrane region" description="Helical" evidence="1">
    <location>
        <begin position="111"/>
        <end position="140"/>
    </location>
</feature>
<evidence type="ECO:0000313" key="2">
    <source>
        <dbReference type="EMBL" id="KAK2197673.1"/>
    </source>
</evidence>
<comment type="caution">
    <text evidence="2">The sequence shown here is derived from an EMBL/GenBank/DDBJ whole genome shotgun (WGS) entry which is preliminary data.</text>
</comment>
<dbReference type="InterPro" id="IPR007498">
    <property type="entry name" value="PqiA-like"/>
</dbReference>
<keyword evidence="3" id="KW-1185">Reference proteome</keyword>
<feature type="transmembrane region" description="Helical" evidence="1">
    <location>
        <begin position="399"/>
        <end position="425"/>
    </location>
</feature>
<dbReference type="RefSeq" id="XP_067804515.1">
    <property type="nucleotide sequence ID" value="XM_067945724.1"/>
</dbReference>
<dbReference type="EMBL" id="JALLKP010000001">
    <property type="protein sequence ID" value="KAK2197673.1"/>
    <property type="molecule type" value="Genomic_DNA"/>
</dbReference>
<dbReference type="Proteomes" id="UP001214638">
    <property type="component" value="Unassembled WGS sequence"/>
</dbReference>
<dbReference type="GeneID" id="94334974"/>
<feature type="transmembrane region" description="Helical" evidence="1">
    <location>
        <begin position="214"/>
        <end position="235"/>
    </location>
</feature>
<organism evidence="2 3">
    <name type="scientific">Babesia duncani</name>
    <dbReference type="NCBI Taxonomy" id="323732"/>
    <lineage>
        <taxon>Eukaryota</taxon>
        <taxon>Sar</taxon>
        <taxon>Alveolata</taxon>
        <taxon>Apicomplexa</taxon>
        <taxon>Aconoidasida</taxon>
        <taxon>Piroplasmida</taxon>
        <taxon>Babesiidae</taxon>
        <taxon>Babesia</taxon>
    </lineage>
</organism>
<gene>
    <name evidence="2" type="ORF">BdWA1_000676</name>
</gene>
<accession>A0AAD9PMU0</accession>
<feature type="transmembrane region" description="Helical" evidence="1">
    <location>
        <begin position="535"/>
        <end position="558"/>
    </location>
</feature>
<reference evidence="2" key="1">
    <citation type="journal article" date="2023" name="Nat. Microbiol.">
        <title>Babesia duncani multi-omics identifies virulence factors and drug targets.</title>
        <authorList>
            <person name="Singh P."/>
            <person name="Lonardi S."/>
            <person name="Liang Q."/>
            <person name="Vydyam P."/>
            <person name="Khabirova E."/>
            <person name="Fang T."/>
            <person name="Gihaz S."/>
            <person name="Thekkiniath J."/>
            <person name="Munshi M."/>
            <person name="Abel S."/>
            <person name="Ciampossin L."/>
            <person name="Batugedara G."/>
            <person name="Gupta M."/>
            <person name="Lu X.M."/>
            <person name="Lenz T."/>
            <person name="Chakravarty S."/>
            <person name="Cornillot E."/>
            <person name="Hu Y."/>
            <person name="Ma W."/>
            <person name="Gonzalez L.M."/>
            <person name="Sanchez S."/>
            <person name="Estrada K."/>
            <person name="Sanchez-Flores A."/>
            <person name="Montero E."/>
            <person name="Harb O.S."/>
            <person name="Le Roch K.G."/>
            <person name="Mamoun C.B."/>
        </authorList>
    </citation>
    <scope>NUCLEOTIDE SEQUENCE</scope>
    <source>
        <strain evidence="2">WA1</strain>
    </source>
</reference>
<sequence length="787" mass="89683">MDVEKPCDDACGVAEGEKHPDCLKEVDPESCQADYIMYDKIAPNNRTWLRIWSASMHFGMLLLVVAYVFYIVGLFQPILFLEEGELTDPEIFQPYSETLPHSLITLYNQQAYFTVAVAAIFSITLPFVKMFLMAVAYTMAIRHRQHQLRIFYGSTSRGVSPGSQEEDGYIKYTRDCLLILKLISKFQMVDVVILFLNIIYLRCAFLWVKAGPGLFCLILYCICSIIGAQMVNYAVEGERDIFQMWYAQRYCIFPNEIIDYYEGMENGKMSRWYQSEEFICLIVAFNILSCVSIMTNEKLMTVLFTVDLTKMFGVDSTSLTFREILVYIQGINLGTWAIFILFFLCIVIPMAMSILFLTGIFAYDQCLRLGLTARDVPDATENEQMQKEEHKWTVGYTRFIFCLCNFLSEWACGEVLALGTVAAYFSMTTAERVIAFIPPKKITSAMLMMVTYGISSFVLCSIFYIYNLRVKYELGDVMSLIKRQHLRYQSTAASDEKVDVILMEDASESIVDVEPRSGILLKCLHVGRMVLFSKILGSVFFGLLTVILLLLIICSYTMNSPNVYIQQNTVNGFLNKQLADTINISKRNIPKSYGHCDSPIRLAPAPCEGTGPLYYASNKSVFITFPWVTGLDTLAYNGGHFSISSDKRLTFTLDFVFHDLQILAQLGVCNGKQCKMLFNGFALGKGTDIGFSITASSSCKQQRPQLPDLRVDTITVENVKLTFLLHRLIHHYIDVQRFLADWLKYTANKMIYSNITYIKWRGIKMDIVEFANLMLVQNFPSDLQCPL</sequence>
<feature type="transmembrane region" description="Helical" evidence="1">
    <location>
        <begin position="445"/>
        <end position="466"/>
    </location>
</feature>
<feature type="transmembrane region" description="Helical" evidence="1">
    <location>
        <begin position="278"/>
        <end position="295"/>
    </location>
</feature>
<dbReference type="Pfam" id="PF04403">
    <property type="entry name" value="PqiA"/>
    <property type="match status" value="1"/>
</dbReference>
<protein>
    <submittedName>
        <fullName evidence="2">Intermembrane transport protein PqiA-like</fullName>
    </submittedName>
</protein>
<proteinExistence type="predicted"/>
<evidence type="ECO:0000256" key="1">
    <source>
        <dbReference type="SAM" id="Phobius"/>
    </source>
</evidence>